<dbReference type="Gene3D" id="3.30.70.100">
    <property type="match status" value="1"/>
</dbReference>
<keyword evidence="3" id="KW-1185">Reference proteome</keyword>
<dbReference type="EMBL" id="CCXS01000001">
    <property type="protein sequence ID" value="CEG21663.1"/>
    <property type="molecule type" value="Genomic_DNA"/>
</dbReference>
<dbReference type="AlphaFoldDB" id="A0A098EHB8"/>
<dbReference type="InterPro" id="IPR036163">
    <property type="entry name" value="HMA_dom_sf"/>
</dbReference>
<organism evidence="2 3">
    <name type="scientific">Planococcus massiliensis</name>
    <dbReference type="NCBI Taxonomy" id="1499687"/>
    <lineage>
        <taxon>Bacteria</taxon>
        <taxon>Bacillati</taxon>
        <taxon>Bacillota</taxon>
        <taxon>Bacilli</taxon>
        <taxon>Bacillales</taxon>
        <taxon>Caryophanaceae</taxon>
        <taxon>Planococcus</taxon>
    </lineage>
</organism>
<gene>
    <name evidence="2" type="ORF">BN1080_00576</name>
</gene>
<feature type="domain" description="HMA" evidence="1">
    <location>
        <begin position="1"/>
        <end position="65"/>
    </location>
</feature>
<dbReference type="GO" id="GO:0046872">
    <property type="term" value="F:metal ion binding"/>
    <property type="evidence" value="ECO:0007669"/>
    <property type="project" value="InterPro"/>
</dbReference>
<protein>
    <recommendedName>
        <fullName evidence="1">HMA domain-containing protein</fullName>
    </recommendedName>
</protein>
<dbReference type="SUPFAM" id="SSF55008">
    <property type="entry name" value="HMA, heavy metal-associated domain"/>
    <property type="match status" value="1"/>
</dbReference>
<evidence type="ECO:0000313" key="3">
    <source>
        <dbReference type="Proteomes" id="UP000043699"/>
    </source>
</evidence>
<dbReference type="RefSeq" id="WP_052654353.1">
    <property type="nucleotide sequence ID" value="NZ_CCXS01000001.1"/>
</dbReference>
<proteinExistence type="predicted"/>
<accession>A0A098EHB8</accession>
<name>A0A098EHB8_9BACL</name>
<evidence type="ECO:0000259" key="1">
    <source>
        <dbReference type="PROSITE" id="PS50846"/>
    </source>
</evidence>
<dbReference type="PROSITE" id="PS50846">
    <property type="entry name" value="HMA_2"/>
    <property type="match status" value="1"/>
</dbReference>
<dbReference type="Proteomes" id="UP000043699">
    <property type="component" value="Unassembled WGS sequence"/>
</dbReference>
<sequence length="67" mass="7719">MTIYVKEATAENPIQALESVLMNMEEIERALVDTEEGEVKITYDEMQVGEDQIVKRIQLEGFQVKED</sequence>
<dbReference type="InterPro" id="IPR006121">
    <property type="entry name" value="HMA_dom"/>
</dbReference>
<evidence type="ECO:0000313" key="2">
    <source>
        <dbReference type="EMBL" id="CEG21663.1"/>
    </source>
</evidence>
<reference evidence="2 3" key="1">
    <citation type="submission" date="2014-09" db="EMBL/GenBank/DDBJ databases">
        <authorList>
            <person name="Urmite Genomes Urmite Genomes"/>
        </authorList>
    </citation>
    <scope>NUCLEOTIDE SEQUENCE [LARGE SCALE GENOMIC DNA]</scope>
    <source>
        <strain evidence="2 3">ES2</strain>
    </source>
</reference>